<evidence type="ECO:0000256" key="2">
    <source>
        <dbReference type="ARBA" id="ARBA00016427"/>
    </source>
</evidence>
<dbReference type="EMBL" id="DF977538">
    <property type="protein sequence ID" value="GAP92654.1"/>
    <property type="molecule type" value="Genomic_DNA"/>
</dbReference>
<comment type="subcellular location">
    <subcellularLocation>
        <location evidence="1">Nucleus</location>
        <location evidence="1">Nucleolus</location>
    </subcellularLocation>
</comment>
<dbReference type="InterPro" id="IPR001313">
    <property type="entry name" value="Pumilio_RNA-bd_rpt"/>
</dbReference>
<name>A0A1W2TVI7_ROSNE</name>
<proteinExistence type="predicted"/>
<evidence type="ECO:0000256" key="1">
    <source>
        <dbReference type="ARBA" id="ARBA00004604"/>
    </source>
</evidence>
<dbReference type="Proteomes" id="UP000054516">
    <property type="component" value="Unassembled WGS sequence"/>
</dbReference>
<accession>A0A1W2TVI7</accession>
<evidence type="ECO:0000256" key="6">
    <source>
        <dbReference type="ARBA" id="ARBA00031929"/>
    </source>
</evidence>
<dbReference type="GO" id="GO:0000480">
    <property type="term" value="P:endonucleolytic cleavage in 5'-ETS of tricistronic rRNA transcript (SSU-rRNA, 5.8S rRNA, LSU-rRNA)"/>
    <property type="evidence" value="ECO:0007669"/>
    <property type="project" value="TreeGrafter"/>
</dbReference>
<dbReference type="STRING" id="77044.A0A1W2TVI7"/>
<dbReference type="GO" id="GO:0003723">
    <property type="term" value="F:RNA binding"/>
    <property type="evidence" value="ECO:0007669"/>
    <property type="project" value="InterPro"/>
</dbReference>
<dbReference type="AlphaFoldDB" id="A0A1W2TVI7"/>
<dbReference type="GO" id="GO:0030688">
    <property type="term" value="C:preribosome, small subunit precursor"/>
    <property type="evidence" value="ECO:0007669"/>
    <property type="project" value="TreeGrafter"/>
</dbReference>
<evidence type="ECO:0000313" key="8">
    <source>
        <dbReference type="EMBL" id="GAP92654.1"/>
    </source>
</evidence>
<gene>
    <name evidence="8" type="ORF">SAMD00023353_9300300</name>
</gene>
<dbReference type="SMART" id="SM00025">
    <property type="entry name" value="Pumilio"/>
    <property type="match status" value="5"/>
</dbReference>
<evidence type="ECO:0000256" key="4">
    <source>
        <dbReference type="ARBA" id="ARBA00024893"/>
    </source>
</evidence>
<protein>
    <recommendedName>
        <fullName evidence="2">Nucleolar protein 9</fullName>
    </recommendedName>
    <alternativeName>
        <fullName evidence="5 6">Pumilio domain-containing protein NOP9</fullName>
    </alternativeName>
</protein>
<sequence>MPKPRSKRQAIREERKSKRQQNEVAADEDSGRAAKRRRRDGEEGEATTGDGDGDGADDQAPALEDGHGQSQPAAGSGGLLAPEREFFGMLSDQEQEYFRSVDEQLDIDSFPSQEERQLFLASVFAEAQGKELKLACSQSCSRLMERLILMSNTRQKKSLFAQFGGHFLNLVQHRFASHCCETLFLQSAPIVTRELGGERDDMPAQDDDPDEKPLPYMEELFLLALDELEGRLSFLLTDKFASHTLRVLLLILAGRPLDQAQTKSLIHSKKKEKISAPWNFSGGNEVGSQLRAVPNSFNLATKKIIGDSVSSMSPTELRVLATHPTGNPVLQLLLELDITLNSRSGDESGEMTLLWRLLPGAPASLKGATTAASDFVNSMLYDNIGSRLLETLIIHCPGKVFKVLYKHVLEPRMHSLLRNDTACYPAIRVLSRLSKEDLVGVVKRAMPEFGKLVSLSRFNVIKTLLERCQARQAYDEVKALTKRLTDECGRDSKLLVPRLCLPPSSKGDGERQHEPLAKNRSALVSHGSHLVTAMLAIPESPRKAVQASISALSEEQVLELAISSAPTSHVIVDALSTSSQDKIFHKALVMALRPHVMELANSEHGNKIVSAIVAVPSRSEGISLPFHMKESIMTELGQHEQDLRDSFIGRRVWRNWKGDLWRNRRVEWIAWAKEVDSASEQGRPNKQPKPSMAGRPPKPNGPYRDNPNSIQVNAKGWAGKEKVHRRSGTRGMA</sequence>
<dbReference type="Pfam" id="PF22493">
    <property type="entry name" value="PUF_NOP9"/>
    <property type="match status" value="1"/>
</dbReference>
<evidence type="ECO:0000256" key="5">
    <source>
        <dbReference type="ARBA" id="ARBA00030932"/>
    </source>
</evidence>
<feature type="region of interest" description="Disordered" evidence="7">
    <location>
        <begin position="1"/>
        <end position="79"/>
    </location>
</feature>
<dbReference type="PANTHER" id="PTHR13102">
    <property type="entry name" value="NUCLEOLAR PROTEIN 9"/>
    <property type="match status" value="1"/>
</dbReference>
<dbReference type="GO" id="GO:0005730">
    <property type="term" value="C:nucleolus"/>
    <property type="evidence" value="ECO:0007669"/>
    <property type="project" value="UniProtKB-SubCell"/>
</dbReference>
<dbReference type="GO" id="GO:0000056">
    <property type="term" value="P:ribosomal small subunit export from nucleus"/>
    <property type="evidence" value="ECO:0007669"/>
    <property type="project" value="TreeGrafter"/>
</dbReference>
<reference evidence="8" key="1">
    <citation type="submission" date="2016-03" db="EMBL/GenBank/DDBJ databases">
        <title>Draft genome sequence of Rosellinia necatrix.</title>
        <authorList>
            <person name="Kanematsu S."/>
        </authorList>
    </citation>
    <scope>NUCLEOTIDE SEQUENCE [LARGE SCALE GENOMIC DNA]</scope>
    <source>
        <strain evidence="8">W97</strain>
    </source>
</reference>
<dbReference type="GO" id="GO:0030686">
    <property type="term" value="C:90S preribosome"/>
    <property type="evidence" value="ECO:0007669"/>
    <property type="project" value="TreeGrafter"/>
</dbReference>
<keyword evidence="3" id="KW-0677">Repeat</keyword>
<dbReference type="SUPFAM" id="SSF48371">
    <property type="entry name" value="ARM repeat"/>
    <property type="match status" value="1"/>
</dbReference>
<dbReference type="PANTHER" id="PTHR13102:SF0">
    <property type="entry name" value="NUCLEOLAR PROTEIN 9"/>
    <property type="match status" value="1"/>
</dbReference>
<dbReference type="OrthoDB" id="392571at2759"/>
<evidence type="ECO:0000256" key="7">
    <source>
        <dbReference type="SAM" id="MobiDB-lite"/>
    </source>
</evidence>
<evidence type="ECO:0000256" key="3">
    <source>
        <dbReference type="ARBA" id="ARBA00022737"/>
    </source>
</evidence>
<comment type="function">
    <text evidence="4">RNA-binding nucleolar protein required for pre-rRNA processing. Involved in production of 18S rRNA and assembly of small ribosomal subunit.</text>
</comment>
<evidence type="ECO:0000313" key="9">
    <source>
        <dbReference type="Proteomes" id="UP000054516"/>
    </source>
</evidence>
<dbReference type="InterPro" id="IPR040000">
    <property type="entry name" value="NOP9"/>
</dbReference>
<dbReference type="OMA" id="HHLVRNF"/>
<dbReference type="GO" id="GO:0000472">
    <property type="term" value="P:endonucleolytic cleavage to generate mature 5'-end of SSU-rRNA from (SSU-rRNA, 5.8S rRNA, LSU-rRNA)"/>
    <property type="evidence" value="ECO:0007669"/>
    <property type="project" value="TreeGrafter"/>
</dbReference>
<feature type="compositionally biased region" description="Basic residues" evidence="7">
    <location>
        <begin position="722"/>
        <end position="733"/>
    </location>
</feature>
<organism evidence="8">
    <name type="scientific">Rosellinia necatrix</name>
    <name type="common">White root-rot fungus</name>
    <dbReference type="NCBI Taxonomy" id="77044"/>
    <lineage>
        <taxon>Eukaryota</taxon>
        <taxon>Fungi</taxon>
        <taxon>Dikarya</taxon>
        <taxon>Ascomycota</taxon>
        <taxon>Pezizomycotina</taxon>
        <taxon>Sordariomycetes</taxon>
        <taxon>Xylariomycetidae</taxon>
        <taxon>Xylariales</taxon>
        <taxon>Xylariaceae</taxon>
        <taxon>Rosellinia</taxon>
    </lineage>
</organism>
<keyword evidence="9" id="KW-1185">Reference proteome</keyword>
<dbReference type="InterPro" id="IPR011989">
    <property type="entry name" value="ARM-like"/>
</dbReference>
<dbReference type="Gene3D" id="1.25.10.10">
    <property type="entry name" value="Leucine-rich Repeat Variant"/>
    <property type="match status" value="2"/>
</dbReference>
<dbReference type="InterPro" id="IPR016024">
    <property type="entry name" value="ARM-type_fold"/>
</dbReference>
<feature type="region of interest" description="Disordered" evidence="7">
    <location>
        <begin position="675"/>
        <end position="733"/>
    </location>
</feature>
<dbReference type="GO" id="GO:0000447">
    <property type="term" value="P:endonucleolytic cleavage in ITS1 to separate SSU-rRNA from 5.8S rRNA and LSU-rRNA from tricistronic rRNA transcript (SSU-rRNA, 5.8S rRNA, LSU-rRNA)"/>
    <property type="evidence" value="ECO:0007669"/>
    <property type="project" value="TreeGrafter"/>
</dbReference>